<keyword evidence="1" id="KW-0472">Membrane</keyword>
<feature type="transmembrane region" description="Helical" evidence="1">
    <location>
        <begin position="187"/>
        <end position="210"/>
    </location>
</feature>
<keyword evidence="1" id="KW-0812">Transmembrane</keyword>
<feature type="transmembrane region" description="Helical" evidence="1">
    <location>
        <begin position="355"/>
        <end position="375"/>
    </location>
</feature>
<organism evidence="2 3">
    <name type="scientific">Cymbomonas tetramitiformis</name>
    <dbReference type="NCBI Taxonomy" id="36881"/>
    <lineage>
        <taxon>Eukaryota</taxon>
        <taxon>Viridiplantae</taxon>
        <taxon>Chlorophyta</taxon>
        <taxon>Pyramimonadophyceae</taxon>
        <taxon>Pyramimonadales</taxon>
        <taxon>Pyramimonadaceae</taxon>
        <taxon>Cymbomonas</taxon>
    </lineage>
</organism>
<feature type="transmembrane region" description="Helical" evidence="1">
    <location>
        <begin position="71"/>
        <end position="97"/>
    </location>
</feature>
<comment type="caution">
    <text evidence="2">The sequence shown here is derived from an EMBL/GenBank/DDBJ whole genome shotgun (WGS) entry which is preliminary data.</text>
</comment>
<dbReference type="EMBL" id="LGRX02034486">
    <property type="protein sequence ID" value="KAK3237677.1"/>
    <property type="molecule type" value="Genomic_DNA"/>
</dbReference>
<evidence type="ECO:0000313" key="3">
    <source>
        <dbReference type="Proteomes" id="UP001190700"/>
    </source>
</evidence>
<keyword evidence="1" id="KW-1133">Transmembrane helix</keyword>
<feature type="transmembrane region" description="Helical" evidence="1">
    <location>
        <begin position="245"/>
        <end position="267"/>
    </location>
</feature>
<reference evidence="2 3" key="1">
    <citation type="journal article" date="2015" name="Genome Biol. Evol.">
        <title>Comparative Genomics of a Bacterivorous Green Alga Reveals Evolutionary Causalities and Consequences of Phago-Mixotrophic Mode of Nutrition.</title>
        <authorList>
            <person name="Burns J.A."/>
            <person name="Paasch A."/>
            <person name="Narechania A."/>
            <person name="Kim E."/>
        </authorList>
    </citation>
    <scope>NUCLEOTIDE SEQUENCE [LARGE SCALE GENOMIC DNA]</scope>
    <source>
        <strain evidence="2 3">PLY_AMNH</strain>
    </source>
</reference>
<feature type="transmembrane region" description="Helical" evidence="1">
    <location>
        <begin position="26"/>
        <end position="51"/>
    </location>
</feature>
<keyword evidence="3" id="KW-1185">Reference proteome</keyword>
<evidence type="ECO:0000313" key="2">
    <source>
        <dbReference type="EMBL" id="KAK3237677.1"/>
    </source>
</evidence>
<protein>
    <submittedName>
        <fullName evidence="2">Uncharacterized protein</fullName>
    </submittedName>
</protein>
<feature type="transmembrane region" description="Helical" evidence="1">
    <location>
        <begin position="126"/>
        <end position="149"/>
    </location>
</feature>
<gene>
    <name evidence="2" type="ORF">CYMTET_52250</name>
</gene>
<dbReference type="AlphaFoldDB" id="A0AAE0BJK9"/>
<feature type="transmembrane region" description="Helical" evidence="1">
    <location>
        <begin position="298"/>
        <end position="319"/>
    </location>
</feature>
<dbReference type="Proteomes" id="UP001190700">
    <property type="component" value="Unassembled WGS sequence"/>
</dbReference>
<evidence type="ECO:0000256" key="1">
    <source>
        <dbReference type="SAM" id="Phobius"/>
    </source>
</evidence>
<name>A0AAE0BJK9_9CHLO</name>
<accession>A0AAE0BJK9</accession>
<proteinExistence type="predicted"/>
<sequence>MSSTKSKLPEQNGGDKQNVSPDMASFIFVCVTIGTAIVMTTITLLYAIFFVDQVDCKDSQHENIDALHAQGVGFVTIASMTLLVEVLFLITSIVSYVRQQHANDKTVNEHVEDSEKNRVLVLFMRLMYGLLVVMVVTWPSIGFGSLYMYPRASLDQLALDIYETTEGQNDHWYKCFDKVHKQVKTGYYITAAGALILCWFAAMAHSRLIFGTSIEKVMTYLSNKRVDRAMLQSGAKNANANQREVLGYLIVTIIMISAYLVTISFSLKYQVEFQSEFSTGCNGNEHAFQRQTVTGVHLLIAAITSMVLNVFVSGFDAYYEVNTKANCDSWDDDENDNLKSRGNCRLIAVLRVIEYILITICIITTVIACIGVWTFPFDTLRAIMEDYTLSFVSYTTEDMQKQKHDENETFNNWLQCLDKLDVFGNKKKMVYHVLQRDRHAGKRGLRSTPYYHSEL</sequence>